<dbReference type="NCBIfam" id="TIGR02777">
    <property type="entry name" value="LigD_PE_dom"/>
    <property type="match status" value="1"/>
</dbReference>
<dbReference type="Gene3D" id="3.30.470.30">
    <property type="entry name" value="DNA ligase/mRNA capping enzyme"/>
    <property type="match status" value="1"/>
</dbReference>
<evidence type="ECO:0000256" key="16">
    <source>
        <dbReference type="ARBA" id="ARBA00023204"/>
    </source>
</evidence>
<keyword evidence="6" id="KW-0540">Nuclease</keyword>
<evidence type="ECO:0000256" key="5">
    <source>
        <dbReference type="ARBA" id="ARBA00022695"/>
    </source>
</evidence>
<dbReference type="NCBIfam" id="TIGR02776">
    <property type="entry name" value="NHEJ_ligase_prk"/>
    <property type="match status" value="1"/>
</dbReference>
<dbReference type="NCBIfam" id="TIGR02779">
    <property type="entry name" value="NHEJ_ligase_lig"/>
    <property type="match status" value="1"/>
</dbReference>
<evidence type="ECO:0000256" key="1">
    <source>
        <dbReference type="ARBA" id="ARBA00001936"/>
    </source>
</evidence>
<evidence type="ECO:0000256" key="6">
    <source>
        <dbReference type="ARBA" id="ARBA00022722"/>
    </source>
</evidence>
<evidence type="ECO:0000256" key="18">
    <source>
        <dbReference type="ARBA" id="ARBA00023268"/>
    </source>
</evidence>
<evidence type="ECO:0000256" key="19">
    <source>
        <dbReference type="ARBA" id="ARBA00029943"/>
    </source>
</evidence>
<keyword evidence="16" id="KW-0234">DNA repair</keyword>
<evidence type="ECO:0000256" key="9">
    <source>
        <dbReference type="ARBA" id="ARBA00022763"/>
    </source>
</evidence>
<dbReference type="Proteomes" id="UP001222087">
    <property type="component" value="Chromosome"/>
</dbReference>
<dbReference type="CDD" id="cd07906">
    <property type="entry name" value="Adenylation_DNA_ligase_LigD_LigC"/>
    <property type="match status" value="1"/>
</dbReference>
<reference evidence="22 23" key="1">
    <citation type="submission" date="2023-02" db="EMBL/GenBank/DDBJ databases">
        <title>Genome Sequence of L. cardiaca H63T.</title>
        <authorList>
            <person name="Lopez A.E."/>
            <person name="Cianciotto N.P."/>
        </authorList>
    </citation>
    <scope>NUCLEOTIDE SEQUENCE [LARGE SCALE GENOMIC DNA]</scope>
    <source>
        <strain evidence="22 23">H63</strain>
    </source>
</reference>
<dbReference type="NCBIfam" id="NF004628">
    <property type="entry name" value="PRK05972.1"/>
    <property type="match status" value="1"/>
</dbReference>
<dbReference type="InterPro" id="IPR014144">
    <property type="entry name" value="LigD_PE_domain"/>
</dbReference>
<dbReference type="Pfam" id="PF21686">
    <property type="entry name" value="LigD_Prim-Pol"/>
    <property type="match status" value="1"/>
</dbReference>
<dbReference type="InterPro" id="IPR014145">
    <property type="entry name" value="LigD_pol_dom"/>
</dbReference>
<evidence type="ECO:0000256" key="4">
    <source>
        <dbReference type="ARBA" id="ARBA00022679"/>
    </source>
</evidence>
<evidence type="ECO:0000256" key="2">
    <source>
        <dbReference type="ARBA" id="ARBA00012727"/>
    </source>
</evidence>
<dbReference type="InterPro" id="IPR012340">
    <property type="entry name" value="NA-bd_OB-fold"/>
</dbReference>
<dbReference type="SUPFAM" id="SSF50249">
    <property type="entry name" value="Nucleic acid-binding proteins"/>
    <property type="match status" value="1"/>
</dbReference>
<dbReference type="Gene3D" id="3.30.1490.70">
    <property type="match status" value="1"/>
</dbReference>
<evidence type="ECO:0000313" key="22">
    <source>
        <dbReference type="EMBL" id="WED42076.1"/>
    </source>
</evidence>
<evidence type="ECO:0000256" key="14">
    <source>
        <dbReference type="ARBA" id="ARBA00023125"/>
    </source>
</evidence>
<keyword evidence="13" id="KW-0239">DNA-directed DNA polymerase</keyword>
<dbReference type="InterPro" id="IPR014146">
    <property type="entry name" value="LigD_ligase_dom"/>
</dbReference>
<keyword evidence="4" id="KW-0808">Transferase</keyword>
<dbReference type="InterPro" id="IPR012309">
    <property type="entry name" value="DNA_ligase_ATP-dep_C"/>
</dbReference>
<dbReference type="InterPro" id="IPR014143">
    <property type="entry name" value="NHEJ_ligase_prk"/>
</dbReference>
<dbReference type="GO" id="GO:0003910">
    <property type="term" value="F:DNA ligase (ATP) activity"/>
    <property type="evidence" value="ECO:0007669"/>
    <property type="project" value="UniProtKB-EC"/>
</dbReference>
<evidence type="ECO:0000259" key="21">
    <source>
        <dbReference type="PROSITE" id="PS50160"/>
    </source>
</evidence>
<evidence type="ECO:0000256" key="15">
    <source>
        <dbReference type="ARBA" id="ARBA00023172"/>
    </source>
</evidence>
<keyword evidence="12" id="KW-0067">ATP-binding</keyword>
<keyword evidence="15" id="KW-0233">DNA recombination</keyword>
<keyword evidence="18" id="KW-0511">Multifunctional enzyme</keyword>
<dbReference type="SUPFAM" id="SSF56091">
    <property type="entry name" value="DNA ligase/mRNA capping enzyme, catalytic domain"/>
    <property type="match status" value="1"/>
</dbReference>
<proteinExistence type="predicted"/>
<dbReference type="PANTHER" id="PTHR42705">
    <property type="entry name" value="BIFUNCTIONAL NON-HOMOLOGOUS END JOINING PROTEIN LIGD"/>
    <property type="match status" value="1"/>
</dbReference>
<comment type="cofactor">
    <cofactor evidence="1">
        <name>Mn(2+)</name>
        <dbReference type="ChEBI" id="CHEBI:29035"/>
    </cofactor>
</comment>
<keyword evidence="14" id="KW-0238">DNA-binding</keyword>
<dbReference type="Pfam" id="PF04679">
    <property type="entry name" value="DNA_ligase_A_C"/>
    <property type="match status" value="1"/>
</dbReference>
<keyword evidence="11" id="KW-0269">Exonuclease</keyword>
<evidence type="ECO:0000256" key="10">
    <source>
        <dbReference type="ARBA" id="ARBA00022801"/>
    </source>
</evidence>
<dbReference type="Gene3D" id="2.40.50.140">
    <property type="entry name" value="Nucleic acid-binding proteins"/>
    <property type="match status" value="1"/>
</dbReference>
<keyword evidence="8" id="KW-0547">Nucleotide-binding</keyword>
<evidence type="ECO:0000256" key="12">
    <source>
        <dbReference type="ARBA" id="ARBA00022840"/>
    </source>
</evidence>
<dbReference type="Pfam" id="PF01068">
    <property type="entry name" value="DNA_ligase_A_M"/>
    <property type="match status" value="1"/>
</dbReference>
<dbReference type="NCBIfam" id="TIGR02778">
    <property type="entry name" value="ligD_pol"/>
    <property type="match status" value="1"/>
</dbReference>
<dbReference type="InterPro" id="IPR033651">
    <property type="entry name" value="PaeLigD_Pol-like"/>
</dbReference>
<keyword evidence="7" id="KW-0479">Metal-binding</keyword>
<keyword evidence="23" id="KW-1185">Reference proteome</keyword>
<dbReference type="Gene3D" id="3.90.920.10">
    <property type="entry name" value="DNA primase, PRIM domain"/>
    <property type="match status" value="1"/>
</dbReference>
<keyword evidence="17" id="KW-0464">Manganese</keyword>
<evidence type="ECO:0000256" key="17">
    <source>
        <dbReference type="ARBA" id="ARBA00023211"/>
    </source>
</evidence>
<evidence type="ECO:0000256" key="3">
    <source>
        <dbReference type="ARBA" id="ARBA00022598"/>
    </source>
</evidence>
<sequence length="831" mass="96467">MRLDLYHQKRNFKKTPEPKGEIHHDENYSFVIQKHAASHLHYDFRLELGGVLKSWAIPKGPCLDPKVKRLAMHVEDHPVEYGAFEGIIPKGEYGGGTVMLWDEGTWESLDDDPEKAYEKGHLRFQLRAKKLQGRWDLIRFHKEEKSWFLIKYKDEFAKSLSDYDITVEKPNSVVSKQSLDEIAENYETVWSSKKGLKKIASPTQKKKTLNKLLPADLEESPFPQRVSPQLATLVDKPPVGADWLHEVKFDGYRIVAFKNGKSIRLMSRNHIEWTEKFKNIVNALEGLPIERAVFDGEVVLLDENHRSNFQLLQNAMKGDKEYPFIYYIFDLIYYDKFSLKTLPLKQRKEILKALFPMTHLSLKYSDHILGKGKDVFEQSCELGLEGIISKNIHSKYESRRSKSWVKVKCIKRQEFVIGGYSKPKKSRQYFGSLFLGVFNENKELVYCGNVGTGFTEASLKEVFAELEKHVLKENPFNSLPPDSKNATWVKPKLVAEIEFSEWTSDGRLRHPSFKGLRKDKKSTLITREEQLPIKKIVTETAKSQKPSISNPDKIFYKQDKITKQDLFNYYDEISSFILPFIINRPLTLVRCPNGYEKCFYQKHYYKATPKSLCALPIKNVSDGKVEEYIYLKDKEGLLSLVQMGVLEIHPWGSRIEKIEYPDIITFDLDPAPDVLWKEVVKAAFEIKKHLEAFHLTCFVKTTGGKGLHIVIPIQPEYDWPEVKNFTEVFVHFLEKTDPKTYVSNMAKSKRKGKIFVDYLRNQRGATAISAYSTRARLHAPVATPLDWDELTEDIQDTFYTINTLPERLNKVSDPWKEFWTIKQSLHLNELD</sequence>
<keyword evidence="5" id="KW-0548">Nucleotidyltransferase</keyword>
<comment type="catalytic activity">
    <reaction evidence="20">
        <text>ATP + (deoxyribonucleotide)n-3'-hydroxyl + 5'-phospho-(deoxyribonucleotide)m = (deoxyribonucleotide)n+m + AMP + diphosphate.</text>
        <dbReference type="EC" id="6.5.1.1"/>
    </reaction>
</comment>
<organism evidence="22 23">
    <name type="scientific">Legionella cardiaca</name>
    <dbReference type="NCBI Taxonomy" id="1071983"/>
    <lineage>
        <taxon>Bacteria</taxon>
        <taxon>Pseudomonadati</taxon>
        <taxon>Pseudomonadota</taxon>
        <taxon>Gammaproteobacteria</taxon>
        <taxon>Legionellales</taxon>
        <taxon>Legionellaceae</taxon>
        <taxon>Legionella</taxon>
    </lineage>
</organism>
<dbReference type="EMBL" id="CP119078">
    <property type="protein sequence ID" value="WED42076.1"/>
    <property type="molecule type" value="Genomic_DNA"/>
</dbReference>
<accession>A0ABY8AQM2</accession>
<gene>
    <name evidence="22" type="primary">ligD</name>
    <name evidence="22" type="ORF">PXX05_09030</name>
</gene>
<evidence type="ECO:0000256" key="13">
    <source>
        <dbReference type="ARBA" id="ARBA00022932"/>
    </source>
</evidence>
<dbReference type="InterPro" id="IPR012310">
    <property type="entry name" value="DNA_ligase_ATP-dep_cent"/>
</dbReference>
<dbReference type="CDD" id="cd04862">
    <property type="entry name" value="PaeLigD_Pol_like"/>
    <property type="match status" value="1"/>
</dbReference>
<dbReference type="InterPro" id="IPR052171">
    <property type="entry name" value="NHEJ_LigD"/>
</dbReference>
<keyword evidence="9" id="KW-0227">DNA damage</keyword>
<dbReference type="EC" id="6.5.1.1" evidence="2"/>
<dbReference type="CDD" id="cd07971">
    <property type="entry name" value="OBF_DNA_ligase_LigD"/>
    <property type="match status" value="1"/>
</dbReference>
<feature type="domain" description="ATP-dependent DNA ligase family profile" evidence="21">
    <location>
        <begin position="317"/>
        <end position="408"/>
    </location>
</feature>
<protein>
    <recommendedName>
        <fullName evidence="2">DNA ligase (ATP)</fullName>
        <ecNumber evidence="2">6.5.1.1</ecNumber>
    </recommendedName>
    <alternativeName>
        <fullName evidence="19">NHEJ DNA polymerase</fullName>
    </alternativeName>
</protein>
<name>A0ABY8AQM2_9GAMM</name>
<evidence type="ECO:0000256" key="20">
    <source>
        <dbReference type="ARBA" id="ARBA00034003"/>
    </source>
</evidence>
<dbReference type="PANTHER" id="PTHR42705:SF2">
    <property type="entry name" value="BIFUNCTIONAL NON-HOMOLOGOUS END JOINING PROTEIN LIGD"/>
    <property type="match status" value="1"/>
</dbReference>
<evidence type="ECO:0000256" key="11">
    <source>
        <dbReference type="ARBA" id="ARBA00022839"/>
    </source>
</evidence>
<dbReference type="RefSeq" id="WP_275087901.1">
    <property type="nucleotide sequence ID" value="NZ_CP119078.1"/>
</dbReference>
<keyword evidence="10" id="KW-0378">Hydrolase</keyword>
<evidence type="ECO:0000256" key="8">
    <source>
        <dbReference type="ARBA" id="ARBA00022741"/>
    </source>
</evidence>
<keyword evidence="3 22" id="KW-0436">Ligase</keyword>
<evidence type="ECO:0000256" key="7">
    <source>
        <dbReference type="ARBA" id="ARBA00022723"/>
    </source>
</evidence>
<dbReference type="PROSITE" id="PS50160">
    <property type="entry name" value="DNA_LIGASE_A3"/>
    <property type="match status" value="1"/>
</dbReference>
<dbReference type="Pfam" id="PF13298">
    <property type="entry name" value="LigD_N"/>
    <property type="match status" value="1"/>
</dbReference>
<evidence type="ECO:0000313" key="23">
    <source>
        <dbReference type="Proteomes" id="UP001222087"/>
    </source>
</evidence>